<proteinExistence type="predicted"/>
<dbReference type="AlphaFoldDB" id="A0A0A8YUV3"/>
<sequence length="51" mass="5708">MSLEIQSFLLVLASLKLTLPLNQSIVETSCSEYKLLQSLLCCLLSLYMLSI</sequence>
<reference evidence="1" key="1">
    <citation type="submission" date="2014-09" db="EMBL/GenBank/DDBJ databases">
        <authorList>
            <person name="Magalhaes I.L.F."/>
            <person name="Oliveira U."/>
            <person name="Santos F.R."/>
            <person name="Vidigal T.H.D.A."/>
            <person name="Brescovit A.D."/>
            <person name="Santos A.J."/>
        </authorList>
    </citation>
    <scope>NUCLEOTIDE SEQUENCE</scope>
    <source>
        <tissue evidence="1">Shoot tissue taken approximately 20 cm above the soil surface</tissue>
    </source>
</reference>
<name>A0A0A8YUV3_ARUDO</name>
<dbReference type="EMBL" id="GBRH01268732">
    <property type="protein sequence ID" value="JAD29163.1"/>
    <property type="molecule type" value="Transcribed_RNA"/>
</dbReference>
<protein>
    <submittedName>
        <fullName evidence="1">Uncharacterized protein</fullName>
    </submittedName>
</protein>
<organism evidence="1">
    <name type="scientific">Arundo donax</name>
    <name type="common">Giant reed</name>
    <name type="synonym">Donax arundinaceus</name>
    <dbReference type="NCBI Taxonomy" id="35708"/>
    <lineage>
        <taxon>Eukaryota</taxon>
        <taxon>Viridiplantae</taxon>
        <taxon>Streptophyta</taxon>
        <taxon>Embryophyta</taxon>
        <taxon>Tracheophyta</taxon>
        <taxon>Spermatophyta</taxon>
        <taxon>Magnoliopsida</taxon>
        <taxon>Liliopsida</taxon>
        <taxon>Poales</taxon>
        <taxon>Poaceae</taxon>
        <taxon>PACMAD clade</taxon>
        <taxon>Arundinoideae</taxon>
        <taxon>Arundineae</taxon>
        <taxon>Arundo</taxon>
    </lineage>
</organism>
<evidence type="ECO:0000313" key="1">
    <source>
        <dbReference type="EMBL" id="JAD29163.1"/>
    </source>
</evidence>
<reference evidence="1" key="2">
    <citation type="journal article" date="2015" name="Data Brief">
        <title>Shoot transcriptome of the giant reed, Arundo donax.</title>
        <authorList>
            <person name="Barrero R.A."/>
            <person name="Guerrero F.D."/>
            <person name="Moolhuijzen P."/>
            <person name="Goolsby J.A."/>
            <person name="Tidwell J."/>
            <person name="Bellgard S.E."/>
            <person name="Bellgard M.I."/>
        </authorList>
    </citation>
    <scope>NUCLEOTIDE SEQUENCE</scope>
    <source>
        <tissue evidence="1">Shoot tissue taken approximately 20 cm above the soil surface</tissue>
    </source>
</reference>
<accession>A0A0A8YUV3</accession>